<evidence type="ECO:0000256" key="1">
    <source>
        <dbReference type="ARBA" id="ARBA00008005"/>
    </source>
</evidence>
<protein>
    <recommendedName>
        <fullName evidence="6">Tail sheath protein C-terminal domain-containing protein</fullName>
    </recommendedName>
</protein>
<dbReference type="Pfam" id="PF04984">
    <property type="entry name" value="Phage_sheath_1"/>
    <property type="match status" value="1"/>
</dbReference>
<accession>A0A1H9D1H5</accession>
<evidence type="ECO:0000259" key="2">
    <source>
        <dbReference type="Pfam" id="PF04984"/>
    </source>
</evidence>
<dbReference type="InterPro" id="IPR052042">
    <property type="entry name" value="Tail_sheath_structural"/>
</dbReference>
<evidence type="ECO:0000259" key="3">
    <source>
        <dbReference type="Pfam" id="PF17482"/>
    </source>
</evidence>
<dbReference type="Pfam" id="PF17482">
    <property type="entry name" value="Phage_sheath_1C"/>
    <property type="match status" value="1"/>
</dbReference>
<dbReference type="OrthoDB" id="9767864at2"/>
<dbReference type="InterPro" id="IPR020287">
    <property type="entry name" value="Tail_sheath_C"/>
</dbReference>
<proteinExistence type="inferred from homology"/>
<feature type="domain" description="Tail sheath protein subtilisin-like" evidence="2">
    <location>
        <begin position="370"/>
        <end position="526"/>
    </location>
</feature>
<name>A0A1H9D1H5_9PROT</name>
<dbReference type="PANTHER" id="PTHR35861">
    <property type="match status" value="1"/>
</dbReference>
<dbReference type="EMBL" id="FOFX01000018">
    <property type="protein sequence ID" value="SEQ07284.1"/>
    <property type="molecule type" value="Genomic_DNA"/>
</dbReference>
<dbReference type="InterPro" id="IPR035089">
    <property type="entry name" value="Phage_sheath_subtilisin"/>
</dbReference>
<organism evidence="4 5">
    <name type="scientific">Nitrosomonas ureae</name>
    <dbReference type="NCBI Taxonomy" id="44577"/>
    <lineage>
        <taxon>Bacteria</taxon>
        <taxon>Pseudomonadati</taxon>
        <taxon>Pseudomonadota</taxon>
        <taxon>Betaproteobacteria</taxon>
        <taxon>Nitrosomonadales</taxon>
        <taxon>Nitrosomonadaceae</taxon>
        <taxon>Nitrosomonas</taxon>
    </lineage>
</organism>
<reference evidence="5" key="1">
    <citation type="submission" date="2016-10" db="EMBL/GenBank/DDBJ databases">
        <authorList>
            <person name="Varghese N."/>
            <person name="Submissions S."/>
        </authorList>
    </citation>
    <scope>NUCLEOTIDE SEQUENCE [LARGE SCALE GENOMIC DNA]</scope>
    <source>
        <strain evidence="5">Nm9</strain>
    </source>
</reference>
<evidence type="ECO:0000313" key="4">
    <source>
        <dbReference type="EMBL" id="SEQ07284.1"/>
    </source>
</evidence>
<evidence type="ECO:0000313" key="5">
    <source>
        <dbReference type="Proteomes" id="UP000181998"/>
    </source>
</evidence>
<dbReference type="Proteomes" id="UP000181998">
    <property type="component" value="Unassembled WGS sequence"/>
</dbReference>
<dbReference type="RefSeq" id="WP_074720744.1">
    <property type="nucleotide sequence ID" value="NZ_FOFX01000018.1"/>
</dbReference>
<comment type="similarity">
    <text evidence="1">Belongs to the myoviridae tail sheath protein family.</text>
</comment>
<dbReference type="Gene3D" id="3.40.50.11780">
    <property type="match status" value="2"/>
</dbReference>
<feature type="domain" description="Tail sheath protein C-terminal" evidence="3">
    <location>
        <begin position="528"/>
        <end position="633"/>
    </location>
</feature>
<dbReference type="AlphaFoldDB" id="A0A1H9D1H5"/>
<dbReference type="PANTHER" id="PTHR35861:SF1">
    <property type="entry name" value="PHAGE TAIL SHEATH PROTEIN"/>
    <property type="match status" value="1"/>
</dbReference>
<evidence type="ECO:0008006" key="6">
    <source>
        <dbReference type="Google" id="ProtNLM"/>
    </source>
</evidence>
<sequence>MPEYLAPGVYVEEVSFRSKSIEGVSTSVAGFIGPTRYGPTEGPPELLTNFSDFERIYGGIEPLQFTNSDQVQDNYMAHAVRAFFDNGGSKLYVTRIFEPKDEADDGKASFALPTASPVAITLRARFSGQAGKMYIVFAVHTSPNLLVGNPKRLIGIRENDVVFIKDGTLSALPDIGGLYDVVRDGEKLAFGRGTTVTRRLDDLNPVMGDQVGDQVYRITLSVSVRRLGRFEDEQTWADLSPHPNGRNSITALFTLSPDSRQKYLTIPFAITAQQELVSGAQLIEWLFGTDSINSVLARSFATTAELANQSPPLERPLPEEFKKDYTLDGGNDGKLPPPDAYKGREMERVSSSGEVRQSTGLETFVDIEEISIIAAPGHSFNYKDSNIGRIDQIAQYLITHCQSMRYRVAVLDSPDDQVLSEIQEFRGKIDSTHAALYYPWIKIINPMDPDGRREISVPPSGFVAGIYARTDVQHGVFKAPANEVTLGGIGFEILLNKAQQDILNPLGINCFRFFEGRGFRLWGARTISSDPEWKYISVRRYFAYLERSIDKGTQWAVFENNSEALWANVRQTIADFLVNEWRNGALMGTKPEEAFFVRCDRSTMTQNDLDNGRLICLIGVAVVKPAEFVIFRIGQFTADRKS</sequence>
<gene>
    <name evidence="4" type="ORF">SAMN05421510_101843</name>
</gene>